<keyword evidence="3 6" id="KW-0812">Transmembrane</keyword>
<evidence type="ECO:0000256" key="4">
    <source>
        <dbReference type="ARBA" id="ARBA00022989"/>
    </source>
</evidence>
<evidence type="ECO:0000313" key="7">
    <source>
        <dbReference type="EMBL" id="CUB02778.1"/>
    </source>
</evidence>
<feature type="transmembrane region" description="Helical" evidence="6">
    <location>
        <begin position="205"/>
        <end position="222"/>
    </location>
</feature>
<feature type="transmembrane region" description="Helical" evidence="6">
    <location>
        <begin position="256"/>
        <end position="279"/>
    </location>
</feature>
<dbReference type="NCBIfam" id="TIGR00374">
    <property type="entry name" value="flippase-like domain"/>
    <property type="match status" value="1"/>
</dbReference>
<protein>
    <recommendedName>
        <fullName evidence="9">Lysylphosphatidylglycerol synthase TM region</fullName>
    </recommendedName>
</protein>
<reference evidence="8" key="1">
    <citation type="submission" date="2015-08" db="EMBL/GenBank/DDBJ databases">
        <authorList>
            <person name="Varghese N."/>
        </authorList>
    </citation>
    <scope>NUCLEOTIDE SEQUENCE [LARGE SCALE GENOMIC DNA]</scope>
    <source>
        <strain evidence="8">JCM 18476</strain>
    </source>
</reference>
<proteinExistence type="predicted"/>
<organism evidence="7 8">
    <name type="scientific">Marinomonas fungiae</name>
    <dbReference type="NCBI Taxonomy" id="1137284"/>
    <lineage>
        <taxon>Bacteria</taxon>
        <taxon>Pseudomonadati</taxon>
        <taxon>Pseudomonadota</taxon>
        <taxon>Gammaproteobacteria</taxon>
        <taxon>Oceanospirillales</taxon>
        <taxon>Oceanospirillaceae</taxon>
        <taxon>Marinomonas</taxon>
    </lineage>
</organism>
<sequence>MSSYPLSRKQVKALIFSIFVAMLGYLALSLSFEWQEVWSAYQTIGFLGIALTLLLSLVNYVLRFMRWQIYLSTMKYCVPFRRSIVVYFAGFSLTTTPGKAGEMLRGVFLKSYGVPFTSTAAAFISERLSDLFAIVLLCLLGIAAYSEGGSILLVGCGVIICAQVVLSSVWLISLLQNRAKQSASKLGKAVDCFTSIILDARRCNVFWLQAISLVISLLAWSAEAYAFYLIVSWTGSDISITIAFSIYAVSMLAGALSFLPGGVGSAEAVMIALLLWAGIGESQAIAATVVIRLVTLWFAVIIGCLSLLQLGKVDVPRKVDVRP</sequence>
<dbReference type="GO" id="GO:0005886">
    <property type="term" value="C:plasma membrane"/>
    <property type="evidence" value="ECO:0007669"/>
    <property type="project" value="UniProtKB-SubCell"/>
</dbReference>
<keyword evidence="2" id="KW-1003">Cell membrane</keyword>
<name>A0A0K6II58_9GAMM</name>
<evidence type="ECO:0000256" key="5">
    <source>
        <dbReference type="ARBA" id="ARBA00023136"/>
    </source>
</evidence>
<evidence type="ECO:0000256" key="1">
    <source>
        <dbReference type="ARBA" id="ARBA00004651"/>
    </source>
</evidence>
<accession>A0A0K6II58</accession>
<dbReference type="EMBL" id="CYHG01000002">
    <property type="protein sequence ID" value="CUB02778.1"/>
    <property type="molecule type" value="Genomic_DNA"/>
</dbReference>
<keyword evidence="5 6" id="KW-0472">Membrane</keyword>
<feature type="transmembrane region" description="Helical" evidence="6">
    <location>
        <begin position="38"/>
        <end position="62"/>
    </location>
</feature>
<dbReference type="Proteomes" id="UP000182769">
    <property type="component" value="Unassembled WGS sequence"/>
</dbReference>
<dbReference type="AlphaFoldDB" id="A0A0K6II58"/>
<feature type="transmembrane region" description="Helical" evidence="6">
    <location>
        <begin position="285"/>
        <end position="308"/>
    </location>
</feature>
<dbReference type="PANTHER" id="PTHR39087">
    <property type="entry name" value="UPF0104 MEMBRANE PROTEIN MJ1595"/>
    <property type="match status" value="1"/>
</dbReference>
<dbReference type="InterPro" id="IPR022791">
    <property type="entry name" value="L-PG_synthase/AglD"/>
</dbReference>
<feature type="transmembrane region" description="Helical" evidence="6">
    <location>
        <begin position="228"/>
        <end position="249"/>
    </location>
</feature>
<comment type="subcellular location">
    <subcellularLocation>
        <location evidence="1">Cell membrane</location>
        <topology evidence="1">Multi-pass membrane protein</topology>
    </subcellularLocation>
</comment>
<feature type="transmembrane region" description="Helical" evidence="6">
    <location>
        <begin position="12"/>
        <end position="32"/>
    </location>
</feature>
<evidence type="ECO:0000313" key="8">
    <source>
        <dbReference type="Proteomes" id="UP000182769"/>
    </source>
</evidence>
<feature type="transmembrane region" description="Helical" evidence="6">
    <location>
        <begin position="151"/>
        <end position="175"/>
    </location>
</feature>
<feature type="transmembrane region" description="Helical" evidence="6">
    <location>
        <begin position="128"/>
        <end position="145"/>
    </location>
</feature>
<gene>
    <name evidence="7" type="ORF">Ga0061065_102115</name>
</gene>
<evidence type="ECO:0008006" key="9">
    <source>
        <dbReference type="Google" id="ProtNLM"/>
    </source>
</evidence>
<dbReference type="STRING" id="1137284.GCA_001418205_00620"/>
<dbReference type="OrthoDB" id="9799911at2"/>
<keyword evidence="8" id="KW-1185">Reference proteome</keyword>
<evidence type="ECO:0000256" key="2">
    <source>
        <dbReference type="ARBA" id="ARBA00022475"/>
    </source>
</evidence>
<keyword evidence="4 6" id="KW-1133">Transmembrane helix</keyword>
<dbReference type="PANTHER" id="PTHR39087:SF2">
    <property type="entry name" value="UPF0104 MEMBRANE PROTEIN MJ1595"/>
    <property type="match status" value="1"/>
</dbReference>
<dbReference type="Pfam" id="PF03706">
    <property type="entry name" value="LPG_synthase_TM"/>
    <property type="match status" value="1"/>
</dbReference>
<evidence type="ECO:0000256" key="6">
    <source>
        <dbReference type="SAM" id="Phobius"/>
    </source>
</evidence>
<evidence type="ECO:0000256" key="3">
    <source>
        <dbReference type="ARBA" id="ARBA00022692"/>
    </source>
</evidence>